<evidence type="ECO:0000256" key="1">
    <source>
        <dbReference type="SAM" id="MobiDB-lite"/>
    </source>
</evidence>
<feature type="compositionally biased region" description="Basic and acidic residues" evidence="1">
    <location>
        <begin position="27"/>
        <end position="61"/>
    </location>
</feature>
<feature type="compositionally biased region" description="Basic and acidic residues" evidence="1">
    <location>
        <begin position="1"/>
        <end position="17"/>
    </location>
</feature>
<sequence>MEEEKVEEKAADIEDSVKSAFSGNPFSEEKPAESGAPEEKPAPEAHEEPKEKEDFETTRRISFDDLKFGRNYKKDD</sequence>
<protein>
    <submittedName>
        <fullName evidence="2">Uncharacterized protein</fullName>
    </submittedName>
</protein>
<comment type="caution">
    <text evidence="2">The sequence shown here is derived from an EMBL/GenBank/DDBJ whole genome shotgun (WGS) entry which is preliminary data.</text>
</comment>
<accession>A0A645FCL6</accession>
<organism evidence="2">
    <name type="scientific">bioreactor metagenome</name>
    <dbReference type="NCBI Taxonomy" id="1076179"/>
    <lineage>
        <taxon>unclassified sequences</taxon>
        <taxon>metagenomes</taxon>
        <taxon>ecological metagenomes</taxon>
    </lineage>
</organism>
<feature type="region of interest" description="Disordered" evidence="1">
    <location>
        <begin position="1"/>
        <end position="61"/>
    </location>
</feature>
<dbReference type="EMBL" id="VSSQ01057529">
    <property type="protein sequence ID" value="MPN11322.1"/>
    <property type="molecule type" value="Genomic_DNA"/>
</dbReference>
<proteinExistence type="predicted"/>
<dbReference type="AlphaFoldDB" id="A0A645FCL6"/>
<name>A0A645FCL6_9ZZZZ</name>
<evidence type="ECO:0000313" key="2">
    <source>
        <dbReference type="EMBL" id="MPN11322.1"/>
    </source>
</evidence>
<gene>
    <name evidence="2" type="ORF">SDC9_158623</name>
</gene>
<reference evidence="2" key="1">
    <citation type="submission" date="2019-08" db="EMBL/GenBank/DDBJ databases">
        <authorList>
            <person name="Kucharzyk K."/>
            <person name="Murdoch R.W."/>
            <person name="Higgins S."/>
            <person name="Loffler F."/>
        </authorList>
    </citation>
    <scope>NUCLEOTIDE SEQUENCE</scope>
</reference>